<feature type="transmembrane region" description="Helical" evidence="1">
    <location>
        <begin position="36"/>
        <end position="54"/>
    </location>
</feature>
<reference evidence="2" key="2">
    <citation type="submission" date="2021-09" db="EMBL/GenBank/DDBJ databases">
        <authorList>
            <person name="Gilroy R."/>
        </authorList>
    </citation>
    <scope>NUCLEOTIDE SEQUENCE</scope>
    <source>
        <strain evidence="2">CHK173-2119</strain>
    </source>
</reference>
<comment type="caution">
    <text evidence="2">The sequence shown here is derived from an EMBL/GenBank/DDBJ whole genome shotgun (WGS) entry which is preliminary data.</text>
</comment>
<proteinExistence type="predicted"/>
<sequence>MSINFLIMALLICLFDLVILLLNYTKLKFRTPFTIWRALAGIIIALAIILLTINSGQTDFNRQMVMMAIALTALTWGLLRKGIGEKYVLVSLSVNGLMDWRNIRSIKVESSTNSHLVKVTTTDFLKRSRILKLQGEVEEIRTFATNKIKQNQL</sequence>
<gene>
    <name evidence="2" type="ORF">K8W17_06825</name>
</gene>
<feature type="transmembrane region" description="Helical" evidence="1">
    <location>
        <begin position="6"/>
        <end position="24"/>
    </location>
</feature>
<protein>
    <recommendedName>
        <fullName evidence="4">DUF5673 domain-containing protein</fullName>
    </recommendedName>
</protein>
<accession>A0A921B4U2</accession>
<evidence type="ECO:0000256" key="1">
    <source>
        <dbReference type="SAM" id="Phobius"/>
    </source>
</evidence>
<organism evidence="2 3">
    <name type="scientific">Lapidilactobacillus dextrinicus</name>
    <dbReference type="NCBI Taxonomy" id="51664"/>
    <lineage>
        <taxon>Bacteria</taxon>
        <taxon>Bacillati</taxon>
        <taxon>Bacillota</taxon>
        <taxon>Bacilli</taxon>
        <taxon>Lactobacillales</taxon>
        <taxon>Lactobacillaceae</taxon>
        <taxon>Lapidilactobacillus</taxon>
    </lineage>
</organism>
<dbReference type="AlphaFoldDB" id="A0A921B4U2"/>
<name>A0A921B4U2_9LACO</name>
<dbReference type="Proteomes" id="UP000774947">
    <property type="component" value="Unassembled WGS sequence"/>
</dbReference>
<keyword evidence="1" id="KW-0472">Membrane</keyword>
<evidence type="ECO:0000313" key="3">
    <source>
        <dbReference type="Proteomes" id="UP000774947"/>
    </source>
</evidence>
<dbReference type="EMBL" id="DYXY01000179">
    <property type="protein sequence ID" value="HJE15775.1"/>
    <property type="molecule type" value="Genomic_DNA"/>
</dbReference>
<evidence type="ECO:0000313" key="2">
    <source>
        <dbReference type="EMBL" id="HJE15775.1"/>
    </source>
</evidence>
<reference evidence="2" key="1">
    <citation type="journal article" date="2021" name="PeerJ">
        <title>Extensive microbial diversity within the chicken gut microbiome revealed by metagenomics and culture.</title>
        <authorList>
            <person name="Gilroy R."/>
            <person name="Ravi A."/>
            <person name="Getino M."/>
            <person name="Pursley I."/>
            <person name="Horton D.L."/>
            <person name="Alikhan N.F."/>
            <person name="Baker D."/>
            <person name="Gharbi K."/>
            <person name="Hall N."/>
            <person name="Watson M."/>
            <person name="Adriaenssens E.M."/>
            <person name="Foster-Nyarko E."/>
            <person name="Jarju S."/>
            <person name="Secka A."/>
            <person name="Antonio M."/>
            <person name="Oren A."/>
            <person name="Chaudhuri R.R."/>
            <person name="La Ragione R."/>
            <person name="Hildebrand F."/>
            <person name="Pallen M.J."/>
        </authorList>
    </citation>
    <scope>NUCLEOTIDE SEQUENCE</scope>
    <source>
        <strain evidence="2">CHK173-2119</strain>
    </source>
</reference>
<keyword evidence="1" id="KW-0812">Transmembrane</keyword>
<evidence type="ECO:0008006" key="4">
    <source>
        <dbReference type="Google" id="ProtNLM"/>
    </source>
</evidence>
<keyword evidence="1" id="KW-1133">Transmembrane helix</keyword>